<reference evidence="2" key="5">
    <citation type="journal article" date="2021" name="G3 (Bethesda)">
        <title>Aegilops tauschii genome assembly Aet v5.0 features greater sequence contiguity and improved annotation.</title>
        <authorList>
            <person name="Wang L."/>
            <person name="Zhu T."/>
            <person name="Rodriguez J.C."/>
            <person name="Deal K.R."/>
            <person name="Dubcovsky J."/>
            <person name="McGuire P.E."/>
            <person name="Lux T."/>
            <person name="Spannagl M."/>
            <person name="Mayer K.F.X."/>
            <person name="Baldrich P."/>
            <person name="Meyers B.C."/>
            <person name="Huo N."/>
            <person name="Gu Y.Q."/>
            <person name="Zhou H."/>
            <person name="Devos K.M."/>
            <person name="Bennetzen J.L."/>
            <person name="Unver T."/>
            <person name="Budak H."/>
            <person name="Gulick P.J."/>
            <person name="Galiba G."/>
            <person name="Kalapos B."/>
            <person name="Nelson D.R."/>
            <person name="Li P."/>
            <person name="You F.M."/>
            <person name="Luo M.C."/>
            <person name="Dvorak J."/>
        </authorList>
    </citation>
    <scope>NUCLEOTIDE SEQUENCE [LARGE SCALE GENOMIC DNA]</scope>
    <source>
        <strain evidence="2">cv. AL8/78</strain>
    </source>
</reference>
<organism evidence="2 3">
    <name type="scientific">Aegilops tauschii subsp. strangulata</name>
    <name type="common">Goatgrass</name>
    <dbReference type="NCBI Taxonomy" id="200361"/>
    <lineage>
        <taxon>Eukaryota</taxon>
        <taxon>Viridiplantae</taxon>
        <taxon>Streptophyta</taxon>
        <taxon>Embryophyta</taxon>
        <taxon>Tracheophyta</taxon>
        <taxon>Spermatophyta</taxon>
        <taxon>Magnoliopsida</taxon>
        <taxon>Liliopsida</taxon>
        <taxon>Poales</taxon>
        <taxon>Poaceae</taxon>
        <taxon>BOP clade</taxon>
        <taxon>Pooideae</taxon>
        <taxon>Triticodae</taxon>
        <taxon>Triticeae</taxon>
        <taxon>Triticinae</taxon>
        <taxon>Aegilops</taxon>
    </lineage>
</organism>
<feature type="compositionally biased region" description="Basic residues" evidence="1">
    <location>
        <begin position="9"/>
        <end position="55"/>
    </location>
</feature>
<sequence length="113" mass="13847">MTFLSSLLRPRHRLPRPLRPRHRLPRPLRPHHRRLRPHRPHIRRRHPLLRRHRPRLRDDVCASYPRGASCGRRSQTRRWPRLQRRPRSRKPDPQRCWARSAPSQQRDPTPAPS</sequence>
<feature type="region of interest" description="Disordered" evidence="1">
    <location>
        <begin position="1"/>
        <end position="113"/>
    </location>
</feature>
<dbReference type="Proteomes" id="UP000015105">
    <property type="component" value="Chromosome 2D"/>
</dbReference>
<evidence type="ECO:0000256" key="1">
    <source>
        <dbReference type="SAM" id="MobiDB-lite"/>
    </source>
</evidence>
<reference evidence="3" key="1">
    <citation type="journal article" date="2014" name="Science">
        <title>Ancient hybridizations among the ancestral genomes of bread wheat.</title>
        <authorList>
            <consortium name="International Wheat Genome Sequencing Consortium,"/>
            <person name="Marcussen T."/>
            <person name="Sandve S.R."/>
            <person name="Heier L."/>
            <person name="Spannagl M."/>
            <person name="Pfeifer M."/>
            <person name="Jakobsen K.S."/>
            <person name="Wulff B.B."/>
            <person name="Steuernagel B."/>
            <person name="Mayer K.F."/>
            <person name="Olsen O.A."/>
        </authorList>
    </citation>
    <scope>NUCLEOTIDE SEQUENCE [LARGE SCALE GENOMIC DNA]</scope>
    <source>
        <strain evidence="3">cv. AL8/78</strain>
    </source>
</reference>
<evidence type="ECO:0000313" key="2">
    <source>
        <dbReference type="EnsemblPlants" id="AET2Gv21109400.2"/>
    </source>
</evidence>
<reference evidence="2" key="3">
    <citation type="journal article" date="2017" name="Nature">
        <title>Genome sequence of the progenitor of the wheat D genome Aegilops tauschii.</title>
        <authorList>
            <person name="Luo M.C."/>
            <person name="Gu Y.Q."/>
            <person name="Puiu D."/>
            <person name="Wang H."/>
            <person name="Twardziok S.O."/>
            <person name="Deal K.R."/>
            <person name="Huo N."/>
            <person name="Zhu T."/>
            <person name="Wang L."/>
            <person name="Wang Y."/>
            <person name="McGuire P.E."/>
            <person name="Liu S."/>
            <person name="Long H."/>
            <person name="Ramasamy R.K."/>
            <person name="Rodriguez J.C."/>
            <person name="Van S.L."/>
            <person name="Yuan L."/>
            <person name="Wang Z."/>
            <person name="Xia Z."/>
            <person name="Xiao L."/>
            <person name="Anderson O.D."/>
            <person name="Ouyang S."/>
            <person name="Liang Y."/>
            <person name="Zimin A.V."/>
            <person name="Pertea G."/>
            <person name="Qi P."/>
            <person name="Bennetzen J.L."/>
            <person name="Dai X."/>
            <person name="Dawson M.W."/>
            <person name="Muller H.G."/>
            <person name="Kugler K."/>
            <person name="Rivarola-Duarte L."/>
            <person name="Spannagl M."/>
            <person name="Mayer K.F.X."/>
            <person name="Lu F.H."/>
            <person name="Bevan M.W."/>
            <person name="Leroy P."/>
            <person name="Li P."/>
            <person name="You F.M."/>
            <person name="Sun Q."/>
            <person name="Liu Z."/>
            <person name="Lyons E."/>
            <person name="Wicker T."/>
            <person name="Salzberg S.L."/>
            <person name="Devos K.M."/>
            <person name="Dvorak J."/>
        </authorList>
    </citation>
    <scope>NUCLEOTIDE SEQUENCE [LARGE SCALE GENOMIC DNA]</scope>
    <source>
        <strain evidence="2">cv. AL8/78</strain>
    </source>
</reference>
<protein>
    <submittedName>
        <fullName evidence="2">Uncharacterized protein</fullName>
    </submittedName>
</protein>
<reference evidence="2" key="4">
    <citation type="submission" date="2019-03" db="UniProtKB">
        <authorList>
            <consortium name="EnsemblPlants"/>
        </authorList>
    </citation>
    <scope>IDENTIFICATION</scope>
</reference>
<name>A0A453D6P2_AEGTS</name>
<reference evidence="3" key="2">
    <citation type="journal article" date="2017" name="Nat. Plants">
        <title>The Aegilops tauschii genome reveals multiple impacts of transposons.</title>
        <authorList>
            <person name="Zhao G."/>
            <person name="Zou C."/>
            <person name="Li K."/>
            <person name="Wang K."/>
            <person name="Li T."/>
            <person name="Gao L."/>
            <person name="Zhang X."/>
            <person name="Wang H."/>
            <person name="Yang Z."/>
            <person name="Liu X."/>
            <person name="Jiang W."/>
            <person name="Mao L."/>
            <person name="Kong X."/>
            <person name="Jiao Y."/>
            <person name="Jia J."/>
        </authorList>
    </citation>
    <scope>NUCLEOTIDE SEQUENCE [LARGE SCALE GENOMIC DNA]</scope>
    <source>
        <strain evidence="3">cv. AL8/78</strain>
    </source>
</reference>
<feature type="compositionally biased region" description="Basic residues" evidence="1">
    <location>
        <begin position="74"/>
        <end position="88"/>
    </location>
</feature>
<dbReference type="AlphaFoldDB" id="A0A453D6P2"/>
<evidence type="ECO:0000313" key="3">
    <source>
        <dbReference type="Proteomes" id="UP000015105"/>
    </source>
</evidence>
<dbReference type="Gramene" id="AET2Gv21109400.2">
    <property type="protein sequence ID" value="AET2Gv21109400.2"/>
    <property type="gene ID" value="AET2Gv21109400"/>
</dbReference>
<dbReference type="EnsemblPlants" id="AET2Gv21109400.2">
    <property type="protein sequence ID" value="AET2Gv21109400.2"/>
    <property type="gene ID" value="AET2Gv21109400"/>
</dbReference>
<accession>A0A453D6P2</accession>
<keyword evidence="3" id="KW-1185">Reference proteome</keyword>
<proteinExistence type="predicted"/>